<dbReference type="EMBL" id="AWFF01000034">
    <property type="protein sequence ID" value="KCZ54790.1"/>
    <property type="molecule type" value="Genomic_DNA"/>
</dbReference>
<comment type="cofactor">
    <cofactor evidence="1">
        <name>pyridoxal 5'-phosphate</name>
        <dbReference type="ChEBI" id="CHEBI:597326"/>
    </cofactor>
</comment>
<evidence type="ECO:0000256" key="7">
    <source>
        <dbReference type="ARBA" id="ARBA00055251"/>
    </source>
</evidence>
<reference evidence="9 10" key="1">
    <citation type="journal article" date="2014" name="Antonie Van Leeuwenhoek">
        <title>Hyphomonas beringensis sp. nov. and Hyphomonas chukchiensis sp. nov., isolated from surface seawater of the Bering Sea and Chukchi Sea.</title>
        <authorList>
            <person name="Li C."/>
            <person name="Lai Q."/>
            <person name="Li G."/>
            <person name="Dong C."/>
            <person name="Wang J."/>
            <person name="Liao Y."/>
            <person name="Shao Z."/>
        </authorList>
    </citation>
    <scope>NUCLEOTIDE SEQUENCE [LARGE SCALE GENOMIC DNA]</scope>
    <source>
        <strain evidence="9 10">25B14_1</strain>
    </source>
</reference>
<dbReference type="PANTHER" id="PTHR10314">
    <property type="entry name" value="CYSTATHIONINE BETA-SYNTHASE"/>
    <property type="match status" value="1"/>
</dbReference>
<dbReference type="FunFam" id="3.40.50.1100:FF:000015">
    <property type="entry name" value="Cysteine synthase B"/>
    <property type="match status" value="1"/>
</dbReference>
<dbReference type="OrthoDB" id="7624112at2"/>
<evidence type="ECO:0000256" key="4">
    <source>
        <dbReference type="ARBA" id="ARBA00022490"/>
    </source>
</evidence>
<gene>
    <name evidence="9" type="ORF">HY29_13405</name>
</gene>
<dbReference type="InterPro" id="IPR001926">
    <property type="entry name" value="TrpB-like_PALP"/>
</dbReference>
<evidence type="ECO:0000256" key="5">
    <source>
        <dbReference type="ARBA" id="ARBA00022898"/>
    </source>
</evidence>
<evidence type="ECO:0000256" key="3">
    <source>
        <dbReference type="ARBA" id="ARBA00012085"/>
    </source>
</evidence>
<sequence>MKRGPFVRAAADTYQSTPVAFREERKERPQSYRDWVRQSVIRIRAEANRKGDTNLIKLQLNEFQNVDIYLKDESSHPSGSLKHRLAQSLFLWALCSGRIGPDTTIIECSSGSTAISEAYFAKLLGLKFVAVVPEGTACKKIQQIEFYGGHCEQVPASEISEHACRLAEAENGYFMDQFTYAERASDWRGEDNIAASIFRQMADEECAIPEWIVVGAGTGGTSTTIGRHLSYVRTGNKTKLCVVDPENSVLFDYYCTGDEKLRSAMPSRIEGIGRPRVEPSFFPELVDRMIKVPDHASMAALHYLESLTGRRFGGSTGTNFCGAYRLAQELEAAGEKASIVTLICDSGERYFDSYYDAEWLKKHGYGQLDFPACL</sequence>
<protein>
    <recommendedName>
        <fullName evidence="3">cystathionine gamma-lyase</fullName>
        <ecNumber evidence="3">4.4.1.1</ecNumber>
    </recommendedName>
</protein>
<feature type="domain" description="Tryptophan synthase beta chain-like PALP" evidence="8">
    <location>
        <begin position="51"/>
        <end position="345"/>
    </location>
</feature>
<dbReference type="PATRIC" id="fig|1280946.3.peg.1692"/>
<comment type="caution">
    <text evidence="9">The sequence shown here is derived from an EMBL/GenBank/DDBJ whole genome shotgun (WGS) entry which is preliminary data.</text>
</comment>
<dbReference type="GO" id="GO:0016829">
    <property type="term" value="F:lyase activity"/>
    <property type="evidence" value="ECO:0007669"/>
    <property type="project" value="UniProtKB-KW"/>
</dbReference>
<dbReference type="InterPro" id="IPR036052">
    <property type="entry name" value="TrpB-like_PALP_sf"/>
</dbReference>
<dbReference type="GO" id="GO:0005737">
    <property type="term" value="C:cytoplasm"/>
    <property type="evidence" value="ECO:0007669"/>
    <property type="project" value="UniProtKB-SubCell"/>
</dbReference>
<evidence type="ECO:0000313" key="10">
    <source>
        <dbReference type="Proteomes" id="UP000027037"/>
    </source>
</evidence>
<accession>A0A062UFA5</accession>
<dbReference type="Pfam" id="PF00291">
    <property type="entry name" value="PALP"/>
    <property type="match status" value="1"/>
</dbReference>
<keyword evidence="10" id="KW-1185">Reference proteome</keyword>
<keyword evidence="4" id="KW-0963">Cytoplasm</keyword>
<evidence type="ECO:0000256" key="1">
    <source>
        <dbReference type="ARBA" id="ARBA00001933"/>
    </source>
</evidence>
<evidence type="ECO:0000313" key="9">
    <source>
        <dbReference type="EMBL" id="KCZ54790.1"/>
    </source>
</evidence>
<comment type="subcellular location">
    <subcellularLocation>
        <location evidence="2">Cytoplasm</location>
    </subcellularLocation>
</comment>
<dbReference type="EC" id="4.4.1.1" evidence="3"/>
<dbReference type="SUPFAM" id="SSF53686">
    <property type="entry name" value="Tryptophan synthase beta subunit-like PLP-dependent enzymes"/>
    <property type="match status" value="1"/>
</dbReference>
<dbReference type="STRING" id="1280946.HY29_13405"/>
<keyword evidence="6" id="KW-0456">Lyase</keyword>
<organism evidence="9 10">
    <name type="scientific">Hyphomonas beringensis</name>
    <dbReference type="NCBI Taxonomy" id="1280946"/>
    <lineage>
        <taxon>Bacteria</taxon>
        <taxon>Pseudomonadati</taxon>
        <taxon>Pseudomonadota</taxon>
        <taxon>Alphaproteobacteria</taxon>
        <taxon>Hyphomonadales</taxon>
        <taxon>Hyphomonadaceae</taxon>
        <taxon>Hyphomonas</taxon>
    </lineage>
</organism>
<keyword evidence="5" id="KW-0663">Pyridoxal phosphate</keyword>
<proteinExistence type="predicted"/>
<evidence type="ECO:0000259" key="8">
    <source>
        <dbReference type="Pfam" id="PF00291"/>
    </source>
</evidence>
<dbReference type="Proteomes" id="UP000027037">
    <property type="component" value="Unassembled WGS sequence"/>
</dbReference>
<dbReference type="GO" id="GO:1901605">
    <property type="term" value="P:alpha-amino acid metabolic process"/>
    <property type="evidence" value="ECO:0007669"/>
    <property type="project" value="UniProtKB-ARBA"/>
</dbReference>
<evidence type="ECO:0000256" key="2">
    <source>
        <dbReference type="ARBA" id="ARBA00004496"/>
    </source>
</evidence>
<dbReference type="InterPro" id="IPR050214">
    <property type="entry name" value="Cys_Synth/Cystath_Beta-Synth"/>
</dbReference>
<dbReference type="Gene3D" id="3.40.50.1100">
    <property type="match status" value="2"/>
</dbReference>
<name>A0A062UFA5_9PROT</name>
<evidence type="ECO:0000256" key="6">
    <source>
        <dbReference type="ARBA" id="ARBA00023239"/>
    </source>
</evidence>
<dbReference type="eggNOG" id="COG0031">
    <property type="taxonomic scope" value="Bacteria"/>
</dbReference>
<comment type="function">
    <text evidence="7">A cysteine desulfhydrase that generates hydrogen sulfide, H(2)S. The H(2)S produced by this enzyme stimulates respiration in M.tuberculosis, mediated primarily via cytochrome bd with a lesser contribution from cytochrome bc1/aa3. H(2)S modulates the balance between respiration and glycolysis, and also contributes to redox homeostasis. Probably eliminates toxic levels of Cys (which can induce oxidative stress).</text>
</comment>
<dbReference type="AlphaFoldDB" id="A0A062UFA5"/>